<keyword evidence="1" id="KW-0732">Signal</keyword>
<protein>
    <submittedName>
        <fullName evidence="2">Uncharacterized protein</fullName>
    </submittedName>
</protein>
<dbReference type="Proteomes" id="UP000094329">
    <property type="component" value="Unassembled WGS sequence"/>
</dbReference>
<feature type="signal peptide" evidence="1">
    <location>
        <begin position="1"/>
        <end position="19"/>
    </location>
</feature>
<evidence type="ECO:0000313" key="2">
    <source>
        <dbReference type="EMBL" id="ODN41715.1"/>
    </source>
</evidence>
<dbReference type="EMBL" id="MDTU01000001">
    <property type="protein sequence ID" value="ODN41715.1"/>
    <property type="molecule type" value="Genomic_DNA"/>
</dbReference>
<comment type="caution">
    <text evidence="2">The sequence shown here is derived from an EMBL/GenBank/DDBJ whole genome shotgun (WGS) entry which is preliminary data.</text>
</comment>
<keyword evidence="3" id="KW-1185">Reference proteome</keyword>
<sequence>MKYFSAILLLMMISTSSLAFFGSANDVVSKAVGSKSAGSLLQSQILNLPGLNKKSDQATWSAFYNDCVKDNISKEQLASLVSGGISRVTDFLSHFKAPTKAMTTIYNKAVSCPHAIPLVQKMLKPYS</sequence>
<accession>A0ABX2ZZQ7</accession>
<feature type="chain" id="PRO_5047426380" evidence="1">
    <location>
        <begin position="20"/>
        <end position="127"/>
    </location>
</feature>
<reference evidence="2 3" key="1">
    <citation type="submission" date="2016-08" db="EMBL/GenBank/DDBJ databases">
        <title>Draft genome sequence of Candidatus Piscirickettsia litoralis, from seawater.</title>
        <authorList>
            <person name="Wan X."/>
            <person name="Lee A.J."/>
            <person name="Hou S."/>
            <person name="Donachie S.P."/>
        </authorList>
    </citation>
    <scope>NUCLEOTIDE SEQUENCE [LARGE SCALE GENOMIC DNA]</scope>
    <source>
        <strain evidence="2 3">Y2</strain>
    </source>
</reference>
<evidence type="ECO:0000313" key="3">
    <source>
        <dbReference type="Proteomes" id="UP000094329"/>
    </source>
</evidence>
<dbReference type="RefSeq" id="WP_069311517.1">
    <property type="nucleotide sequence ID" value="NZ_MDTU01000001.1"/>
</dbReference>
<organism evidence="2 3">
    <name type="scientific">Piscirickettsia litoralis</name>
    <dbReference type="NCBI Taxonomy" id="1891921"/>
    <lineage>
        <taxon>Bacteria</taxon>
        <taxon>Pseudomonadati</taxon>
        <taxon>Pseudomonadota</taxon>
        <taxon>Gammaproteobacteria</taxon>
        <taxon>Thiotrichales</taxon>
        <taxon>Piscirickettsiaceae</taxon>
        <taxon>Piscirickettsia</taxon>
    </lineage>
</organism>
<evidence type="ECO:0000256" key="1">
    <source>
        <dbReference type="SAM" id="SignalP"/>
    </source>
</evidence>
<name>A0ABX2ZZQ7_9GAMM</name>
<proteinExistence type="predicted"/>
<gene>
    <name evidence="2" type="ORF">BGC07_00340</name>
</gene>